<feature type="domain" description="DUF397" evidence="2">
    <location>
        <begin position="9"/>
        <end position="62"/>
    </location>
</feature>
<gene>
    <name evidence="3" type="ORF">HNR21_001731</name>
</gene>
<accession>A0A7W3R7S8</accession>
<comment type="caution">
    <text evidence="3">The sequence shown here is derived from an EMBL/GenBank/DDBJ whole genome shotgun (WGS) entry which is preliminary data.</text>
</comment>
<dbReference type="EMBL" id="JACJII010000001">
    <property type="protein sequence ID" value="MBA9002849.1"/>
    <property type="molecule type" value="Genomic_DNA"/>
</dbReference>
<sequence length="68" mass="7274">MPDPTLANATWRKSTRSQGSTGNCVELARLPGTLAIRDSKNPNGPILLLTPRAARQTAAAVKRGDYNL</sequence>
<reference evidence="3 4" key="1">
    <citation type="submission" date="2020-08" db="EMBL/GenBank/DDBJ databases">
        <title>Sequencing the genomes of 1000 actinobacteria strains.</title>
        <authorList>
            <person name="Klenk H.-P."/>
        </authorList>
    </citation>
    <scope>NUCLEOTIDE SEQUENCE [LARGE SCALE GENOMIC DNA]</scope>
    <source>
        <strain evidence="3 4">DSM 45823</strain>
    </source>
</reference>
<evidence type="ECO:0000313" key="3">
    <source>
        <dbReference type="EMBL" id="MBA9002849.1"/>
    </source>
</evidence>
<dbReference type="RefSeq" id="WP_182704774.1">
    <property type="nucleotide sequence ID" value="NZ_JACJII010000001.1"/>
</dbReference>
<evidence type="ECO:0000259" key="2">
    <source>
        <dbReference type="Pfam" id="PF04149"/>
    </source>
</evidence>
<protein>
    <recommendedName>
        <fullName evidence="2">DUF397 domain-containing protein</fullName>
    </recommendedName>
</protein>
<evidence type="ECO:0000256" key="1">
    <source>
        <dbReference type="SAM" id="MobiDB-lite"/>
    </source>
</evidence>
<feature type="region of interest" description="Disordered" evidence="1">
    <location>
        <begin position="1"/>
        <end position="23"/>
    </location>
</feature>
<feature type="compositionally biased region" description="Polar residues" evidence="1">
    <location>
        <begin position="7"/>
        <end position="23"/>
    </location>
</feature>
<dbReference type="InterPro" id="IPR007278">
    <property type="entry name" value="DUF397"/>
</dbReference>
<organism evidence="3 4">
    <name type="scientific">Thermomonospora cellulosilytica</name>
    <dbReference type="NCBI Taxonomy" id="1411118"/>
    <lineage>
        <taxon>Bacteria</taxon>
        <taxon>Bacillati</taxon>
        <taxon>Actinomycetota</taxon>
        <taxon>Actinomycetes</taxon>
        <taxon>Streptosporangiales</taxon>
        <taxon>Thermomonosporaceae</taxon>
        <taxon>Thermomonospora</taxon>
    </lineage>
</organism>
<dbReference type="Pfam" id="PF04149">
    <property type="entry name" value="DUF397"/>
    <property type="match status" value="1"/>
</dbReference>
<dbReference type="Proteomes" id="UP000539313">
    <property type="component" value="Unassembled WGS sequence"/>
</dbReference>
<proteinExistence type="predicted"/>
<keyword evidence="4" id="KW-1185">Reference proteome</keyword>
<evidence type="ECO:0000313" key="4">
    <source>
        <dbReference type="Proteomes" id="UP000539313"/>
    </source>
</evidence>
<dbReference type="AlphaFoldDB" id="A0A7W3R7S8"/>
<name>A0A7W3R7S8_9ACTN</name>